<evidence type="ECO:0000256" key="1">
    <source>
        <dbReference type="SAM" id="MobiDB-lite"/>
    </source>
</evidence>
<dbReference type="AlphaFoldDB" id="A0A5J5ATS0"/>
<dbReference type="Proteomes" id="UP000325577">
    <property type="component" value="Linkage Group LG18"/>
</dbReference>
<feature type="compositionally biased region" description="Acidic residues" evidence="1">
    <location>
        <begin position="78"/>
        <end position="89"/>
    </location>
</feature>
<name>A0A5J5ATS0_9ASTE</name>
<accession>A0A5J5ATS0</accession>
<organism evidence="2 3">
    <name type="scientific">Nyssa sinensis</name>
    <dbReference type="NCBI Taxonomy" id="561372"/>
    <lineage>
        <taxon>Eukaryota</taxon>
        <taxon>Viridiplantae</taxon>
        <taxon>Streptophyta</taxon>
        <taxon>Embryophyta</taxon>
        <taxon>Tracheophyta</taxon>
        <taxon>Spermatophyta</taxon>
        <taxon>Magnoliopsida</taxon>
        <taxon>eudicotyledons</taxon>
        <taxon>Gunneridae</taxon>
        <taxon>Pentapetalae</taxon>
        <taxon>asterids</taxon>
        <taxon>Cornales</taxon>
        <taxon>Nyssaceae</taxon>
        <taxon>Nyssa</taxon>
    </lineage>
</organism>
<dbReference type="OrthoDB" id="1752428at2759"/>
<evidence type="ECO:0000313" key="2">
    <source>
        <dbReference type="EMBL" id="KAA8534515.1"/>
    </source>
</evidence>
<reference evidence="2 3" key="1">
    <citation type="submission" date="2019-09" db="EMBL/GenBank/DDBJ databases">
        <title>A chromosome-level genome assembly of the Chinese tupelo Nyssa sinensis.</title>
        <authorList>
            <person name="Yang X."/>
            <person name="Kang M."/>
            <person name="Yang Y."/>
            <person name="Xiong H."/>
            <person name="Wang M."/>
            <person name="Zhang Z."/>
            <person name="Wang Z."/>
            <person name="Wu H."/>
            <person name="Ma T."/>
            <person name="Liu J."/>
            <person name="Xi Z."/>
        </authorList>
    </citation>
    <scope>NUCLEOTIDE SEQUENCE [LARGE SCALE GENOMIC DNA]</scope>
    <source>
        <strain evidence="2">J267</strain>
        <tissue evidence="2">Leaf</tissue>
    </source>
</reference>
<feature type="compositionally biased region" description="Basic and acidic residues" evidence="1">
    <location>
        <begin position="40"/>
        <end position="64"/>
    </location>
</feature>
<gene>
    <name evidence="2" type="ORF">F0562_032032</name>
</gene>
<keyword evidence="3" id="KW-1185">Reference proteome</keyword>
<proteinExistence type="predicted"/>
<feature type="region of interest" description="Disordered" evidence="1">
    <location>
        <begin position="37"/>
        <end position="117"/>
    </location>
</feature>
<dbReference type="EMBL" id="CM018041">
    <property type="protein sequence ID" value="KAA8534515.1"/>
    <property type="molecule type" value="Genomic_DNA"/>
</dbReference>
<protein>
    <submittedName>
        <fullName evidence="2">Uncharacterized protein</fullName>
    </submittedName>
</protein>
<evidence type="ECO:0000313" key="3">
    <source>
        <dbReference type="Proteomes" id="UP000325577"/>
    </source>
</evidence>
<sequence length="255" mass="28502">MYKTKFEIPLYVDVFGDEYDVVSIVASPILLEGAGSVNLSDEHDKGTKVDVESDKDWGIDKSEVGSDNDSDNSKFEYELEDNQSEDELSNYDSDKSVDNLSESNGSNTDLMSKPKGLDPTKFEDEFHVKKGEAFDFHLGILFDNVNKFRKETYLAAHGGIIHPIIDHSMLTLATGDPIQTPPYRSHLIDLRKIGEKKLMKQLQDLANRGGPKQLVTSFAKDLATTKEHAKGHLWQLGEEAVKEAGTPQLPVIYIR</sequence>
<feature type="compositionally biased region" description="Polar residues" evidence="1">
    <location>
        <begin position="98"/>
        <end position="110"/>
    </location>
</feature>